<sequence>MTALPARRVRRRPISAWRRRLREIDWGFWLLLASMVAAASSPFVAGAGLRFAVALPLYWLGYEDQAMKFALNAHW</sequence>
<gene>
    <name evidence="1" type="ORF">ACFOOQ_05250</name>
</gene>
<dbReference type="EMBL" id="JBHRYJ010000001">
    <property type="protein sequence ID" value="MFC3674941.1"/>
    <property type="molecule type" value="Genomic_DNA"/>
</dbReference>
<accession>A0ABV7VEA2</accession>
<name>A0ABV7VEA2_9PROT</name>
<dbReference type="Proteomes" id="UP001595711">
    <property type="component" value="Unassembled WGS sequence"/>
</dbReference>
<organism evidence="1 2">
    <name type="scientific">Ferrovibrio xuzhouensis</name>
    <dbReference type="NCBI Taxonomy" id="1576914"/>
    <lineage>
        <taxon>Bacteria</taxon>
        <taxon>Pseudomonadati</taxon>
        <taxon>Pseudomonadota</taxon>
        <taxon>Alphaproteobacteria</taxon>
        <taxon>Rhodospirillales</taxon>
        <taxon>Rhodospirillaceae</taxon>
        <taxon>Ferrovibrio</taxon>
    </lineage>
</organism>
<dbReference type="RefSeq" id="WP_379722565.1">
    <property type="nucleotide sequence ID" value="NZ_JBHRYJ010000001.1"/>
</dbReference>
<reference evidence="2" key="1">
    <citation type="journal article" date="2019" name="Int. J. Syst. Evol. Microbiol.">
        <title>The Global Catalogue of Microorganisms (GCM) 10K type strain sequencing project: providing services to taxonomists for standard genome sequencing and annotation.</title>
        <authorList>
            <consortium name="The Broad Institute Genomics Platform"/>
            <consortium name="The Broad Institute Genome Sequencing Center for Infectious Disease"/>
            <person name="Wu L."/>
            <person name="Ma J."/>
        </authorList>
    </citation>
    <scope>NUCLEOTIDE SEQUENCE [LARGE SCALE GENOMIC DNA]</scope>
    <source>
        <strain evidence="2">KCTC 42182</strain>
    </source>
</reference>
<comment type="caution">
    <text evidence="1">The sequence shown here is derived from an EMBL/GenBank/DDBJ whole genome shotgun (WGS) entry which is preliminary data.</text>
</comment>
<evidence type="ECO:0000313" key="2">
    <source>
        <dbReference type="Proteomes" id="UP001595711"/>
    </source>
</evidence>
<protein>
    <submittedName>
        <fullName evidence="1">Uncharacterized protein</fullName>
    </submittedName>
</protein>
<evidence type="ECO:0000313" key="1">
    <source>
        <dbReference type="EMBL" id="MFC3674941.1"/>
    </source>
</evidence>
<keyword evidence="2" id="KW-1185">Reference proteome</keyword>
<proteinExistence type="predicted"/>